<evidence type="ECO:0000256" key="1">
    <source>
        <dbReference type="SAM" id="MobiDB-lite"/>
    </source>
</evidence>
<feature type="compositionally biased region" description="Acidic residues" evidence="1">
    <location>
        <begin position="1"/>
        <end position="13"/>
    </location>
</feature>
<feature type="non-terminal residue" evidence="2">
    <location>
        <position position="1"/>
    </location>
</feature>
<reference evidence="2 3" key="1">
    <citation type="journal article" date="2021" name="Nat. Plants">
        <title>The Taxus genome provides insights into paclitaxel biosynthesis.</title>
        <authorList>
            <person name="Xiong X."/>
            <person name="Gou J."/>
            <person name="Liao Q."/>
            <person name="Li Y."/>
            <person name="Zhou Q."/>
            <person name="Bi G."/>
            <person name="Li C."/>
            <person name="Du R."/>
            <person name="Wang X."/>
            <person name="Sun T."/>
            <person name="Guo L."/>
            <person name="Liang H."/>
            <person name="Lu P."/>
            <person name="Wu Y."/>
            <person name="Zhang Z."/>
            <person name="Ro D.K."/>
            <person name="Shang Y."/>
            <person name="Huang S."/>
            <person name="Yan J."/>
        </authorList>
    </citation>
    <scope>NUCLEOTIDE SEQUENCE [LARGE SCALE GENOMIC DNA]</scope>
    <source>
        <strain evidence="2">Ta-2019</strain>
    </source>
</reference>
<dbReference type="AlphaFoldDB" id="A0AA38FCI2"/>
<protein>
    <submittedName>
        <fullName evidence="2">Uncharacterized protein</fullName>
    </submittedName>
</protein>
<gene>
    <name evidence="2" type="ORF">KI387_040150</name>
</gene>
<keyword evidence="3" id="KW-1185">Reference proteome</keyword>
<dbReference type="EMBL" id="JAHRHJ020000011">
    <property type="protein sequence ID" value="KAH9296562.1"/>
    <property type="molecule type" value="Genomic_DNA"/>
</dbReference>
<organism evidence="2 3">
    <name type="scientific">Taxus chinensis</name>
    <name type="common">Chinese yew</name>
    <name type="synonym">Taxus wallichiana var. chinensis</name>
    <dbReference type="NCBI Taxonomy" id="29808"/>
    <lineage>
        <taxon>Eukaryota</taxon>
        <taxon>Viridiplantae</taxon>
        <taxon>Streptophyta</taxon>
        <taxon>Embryophyta</taxon>
        <taxon>Tracheophyta</taxon>
        <taxon>Spermatophyta</taxon>
        <taxon>Pinopsida</taxon>
        <taxon>Pinidae</taxon>
        <taxon>Conifers II</taxon>
        <taxon>Cupressales</taxon>
        <taxon>Taxaceae</taxon>
        <taxon>Taxus</taxon>
    </lineage>
</organism>
<proteinExistence type="predicted"/>
<accession>A0AA38FCI2</accession>
<name>A0AA38FCI2_TAXCH</name>
<comment type="caution">
    <text evidence="2">The sequence shown here is derived from an EMBL/GenBank/DDBJ whole genome shotgun (WGS) entry which is preliminary data.</text>
</comment>
<evidence type="ECO:0000313" key="2">
    <source>
        <dbReference type="EMBL" id="KAH9296562.1"/>
    </source>
</evidence>
<feature type="region of interest" description="Disordered" evidence="1">
    <location>
        <begin position="1"/>
        <end position="53"/>
    </location>
</feature>
<dbReference type="Proteomes" id="UP000824469">
    <property type="component" value="Unassembled WGS sequence"/>
</dbReference>
<sequence length="53" mass="5839">TPVNIGDEEEPQEEELKHDTKELKDKEIDSGVVDTDIGEDKGEPSCTPPDTQT</sequence>
<evidence type="ECO:0000313" key="3">
    <source>
        <dbReference type="Proteomes" id="UP000824469"/>
    </source>
</evidence>
<feature type="non-terminal residue" evidence="2">
    <location>
        <position position="53"/>
    </location>
</feature>
<feature type="compositionally biased region" description="Basic and acidic residues" evidence="1">
    <location>
        <begin position="14"/>
        <end position="29"/>
    </location>
</feature>